<gene>
    <name evidence="1" type="primary">g11228</name>
    <name evidence="1" type="ORF">VP750_LOCUS10054</name>
</gene>
<protein>
    <submittedName>
        <fullName evidence="1">G11228 protein</fullName>
    </submittedName>
</protein>
<evidence type="ECO:0000313" key="1">
    <source>
        <dbReference type="EMBL" id="CAL5228148.1"/>
    </source>
</evidence>
<organism evidence="1 2">
    <name type="scientific">Coccomyxa viridis</name>
    <dbReference type="NCBI Taxonomy" id="1274662"/>
    <lineage>
        <taxon>Eukaryota</taxon>
        <taxon>Viridiplantae</taxon>
        <taxon>Chlorophyta</taxon>
        <taxon>core chlorophytes</taxon>
        <taxon>Trebouxiophyceae</taxon>
        <taxon>Trebouxiophyceae incertae sedis</taxon>
        <taxon>Coccomyxaceae</taxon>
        <taxon>Coccomyxa</taxon>
    </lineage>
</organism>
<reference evidence="1 2" key="1">
    <citation type="submission" date="2024-06" db="EMBL/GenBank/DDBJ databases">
        <authorList>
            <person name="Kraege A."/>
            <person name="Thomma B."/>
        </authorList>
    </citation>
    <scope>NUCLEOTIDE SEQUENCE [LARGE SCALE GENOMIC DNA]</scope>
</reference>
<evidence type="ECO:0000313" key="2">
    <source>
        <dbReference type="Proteomes" id="UP001497392"/>
    </source>
</evidence>
<proteinExistence type="predicted"/>
<dbReference type="Proteomes" id="UP001497392">
    <property type="component" value="Unassembled WGS sequence"/>
</dbReference>
<comment type="caution">
    <text evidence="1">The sequence shown here is derived from an EMBL/GenBank/DDBJ whole genome shotgun (WGS) entry which is preliminary data.</text>
</comment>
<dbReference type="EMBL" id="CAXHTA020000018">
    <property type="protein sequence ID" value="CAL5228148.1"/>
    <property type="molecule type" value="Genomic_DNA"/>
</dbReference>
<keyword evidence="2" id="KW-1185">Reference proteome</keyword>
<sequence length="367" mass="40392">MLERLPNLTAVKIGFEAFYNICVNMPLNHLKHLELALGDPDALEYMPFAELFPLLETARISALEGDTVSFFDVSGCRRLQRLVLADVVVLCLSKPPQCMLRIEMIMVHAEELEASQLQPGFSEMNEALLSSKELYWPGGLVAKAYLPKLEVIRCDGWDDEWWDEDDSADDQDADPEGSAANALVNCMRHSANLPALKSILCGDHDAYSGSGVCMRVRIPADLAGVQELMIAAGRPLRLFFDSAQRTGERLSTFCAVGNEIRVDTADLQEMTVALFKRGLTLSMAQAGPEHENAPSQCLYVHACSMLQLSYDDAILAVNARVGRWGKTQSGRYPGDVRNSSETIGDNVCGQCGACFTCLRQEGVLDNY</sequence>
<name>A0ABP1GEG8_9CHLO</name>
<accession>A0ABP1GEG8</accession>